<sequence>DKKLPGGERKPVTWYSTEGLPGLGPKRRTERTLLGRGQPCSLHTTSDTRTPTVEVQHSVDASLKWALAIPSTHQFTHLPTHTHTHRVTDQQPTSLSHLKTPSTHTHTLIIIISISISISGVITRQIIPLSRASARQILTLEDSWYGPRHCRRGGNVRAWWCG</sequence>
<keyword evidence="3" id="KW-1185">Reference proteome</keyword>
<protein>
    <submittedName>
        <fullName evidence="2">Uncharacterized protein</fullName>
    </submittedName>
</protein>
<reference evidence="2" key="1">
    <citation type="submission" date="2020-06" db="EMBL/GenBank/DDBJ databases">
        <title>WGS assembly of Ceratodon purpureus strain R40.</title>
        <authorList>
            <person name="Carey S.B."/>
            <person name="Jenkins J."/>
            <person name="Shu S."/>
            <person name="Lovell J.T."/>
            <person name="Sreedasyam A."/>
            <person name="Maumus F."/>
            <person name="Tiley G.P."/>
            <person name="Fernandez-Pozo N."/>
            <person name="Barry K."/>
            <person name="Chen C."/>
            <person name="Wang M."/>
            <person name="Lipzen A."/>
            <person name="Daum C."/>
            <person name="Saski C.A."/>
            <person name="Payton A.C."/>
            <person name="Mcbreen J.C."/>
            <person name="Conrad R.E."/>
            <person name="Kollar L.M."/>
            <person name="Olsson S."/>
            <person name="Huttunen S."/>
            <person name="Landis J.B."/>
            <person name="Wickett N.J."/>
            <person name="Johnson M.G."/>
            <person name="Rensing S.A."/>
            <person name="Grimwood J."/>
            <person name="Schmutz J."/>
            <person name="Mcdaniel S.F."/>
        </authorList>
    </citation>
    <scope>NUCLEOTIDE SEQUENCE</scope>
    <source>
        <strain evidence="2">R40</strain>
    </source>
</reference>
<evidence type="ECO:0000313" key="3">
    <source>
        <dbReference type="Proteomes" id="UP000822688"/>
    </source>
</evidence>
<organism evidence="2 3">
    <name type="scientific">Ceratodon purpureus</name>
    <name type="common">Fire moss</name>
    <name type="synonym">Dicranum purpureum</name>
    <dbReference type="NCBI Taxonomy" id="3225"/>
    <lineage>
        <taxon>Eukaryota</taxon>
        <taxon>Viridiplantae</taxon>
        <taxon>Streptophyta</taxon>
        <taxon>Embryophyta</taxon>
        <taxon>Bryophyta</taxon>
        <taxon>Bryophytina</taxon>
        <taxon>Bryopsida</taxon>
        <taxon>Dicranidae</taxon>
        <taxon>Pseudoditrichales</taxon>
        <taxon>Ditrichaceae</taxon>
        <taxon>Ceratodon</taxon>
    </lineage>
</organism>
<accession>A0A8T0GYI8</accession>
<feature type="non-terminal residue" evidence="2">
    <location>
        <position position="1"/>
    </location>
</feature>
<dbReference type="Proteomes" id="UP000822688">
    <property type="component" value="Chromosome 8"/>
</dbReference>
<feature type="region of interest" description="Disordered" evidence="1">
    <location>
        <begin position="1"/>
        <end position="26"/>
    </location>
</feature>
<evidence type="ECO:0000256" key="1">
    <source>
        <dbReference type="SAM" id="MobiDB-lite"/>
    </source>
</evidence>
<feature type="compositionally biased region" description="Basic and acidic residues" evidence="1">
    <location>
        <begin position="1"/>
        <end position="11"/>
    </location>
</feature>
<gene>
    <name evidence="2" type="ORF">KC19_8G135400</name>
</gene>
<dbReference type="AlphaFoldDB" id="A0A8T0GYI8"/>
<dbReference type="EMBL" id="CM026429">
    <property type="protein sequence ID" value="KAG0564736.1"/>
    <property type="molecule type" value="Genomic_DNA"/>
</dbReference>
<proteinExistence type="predicted"/>
<comment type="caution">
    <text evidence="2">The sequence shown here is derived from an EMBL/GenBank/DDBJ whole genome shotgun (WGS) entry which is preliminary data.</text>
</comment>
<name>A0A8T0GYI8_CERPU</name>
<evidence type="ECO:0000313" key="2">
    <source>
        <dbReference type="EMBL" id="KAG0564736.1"/>
    </source>
</evidence>